<evidence type="ECO:0000313" key="4">
    <source>
        <dbReference type="WBParaSite" id="TCNE_0000631201-mRNA-1"/>
    </source>
</evidence>
<evidence type="ECO:0000259" key="1">
    <source>
        <dbReference type="Pfam" id="PF24748"/>
    </source>
</evidence>
<proteinExistence type="predicted"/>
<dbReference type="Proteomes" id="UP000050794">
    <property type="component" value="Unassembled WGS sequence"/>
</dbReference>
<gene>
    <name evidence="2" type="ORF">TCNE_LOCUS6312</name>
</gene>
<keyword evidence="3" id="KW-1185">Reference proteome</keyword>
<dbReference type="Pfam" id="PF24748">
    <property type="entry name" value="Galaxin_repeat"/>
    <property type="match status" value="1"/>
</dbReference>
<accession>A0A183UCU2</accession>
<organism evidence="3 4">
    <name type="scientific">Toxocara canis</name>
    <name type="common">Canine roundworm</name>
    <dbReference type="NCBI Taxonomy" id="6265"/>
    <lineage>
        <taxon>Eukaryota</taxon>
        <taxon>Metazoa</taxon>
        <taxon>Ecdysozoa</taxon>
        <taxon>Nematoda</taxon>
        <taxon>Chromadorea</taxon>
        <taxon>Rhabditida</taxon>
        <taxon>Spirurina</taxon>
        <taxon>Ascaridomorpha</taxon>
        <taxon>Ascaridoidea</taxon>
        <taxon>Toxocaridae</taxon>
        <taxon>Toxocara</taxon>
    </lineage>
</organism>
<dbReference type="EMBL" id="UYWY01019471">
    <property type="protein sequence ID" value="VDM37621.1"/>
    <property type="molecule type" value="Genomic_DNA"/>
</dbReference>
<feature type="domain" description="Galaxin-like repeats" evidence="1">
    <location>
        <begin position="21"/>
        <end position="124"/>
    </location>
</feature>
<sequence>MDRGSFMQCSVMGLSRTCIVEVHDVANADCCGSQPFDRNDKSTLCCDGVLTHGNPPGSTCCGREPYDGGLSEICCGGRVFRKCRFDSCCLSNNGTFIAFASTTHSCCDEPIARRGNLACCYLRVNDRLLPTPYNTISQRCKYPYMSIVATLP</sequence>
<evidence type="ECO:0000313" key="3">
    <source>
        <dbReference type="Proteomes" id="UP000050794"/>
    </source>
</evidence>
<evidence type="ECO:0000313" key="2">
    <source>
        <dbReference type="EMBL" id="VDM37621.1"/>
    </source>
</evidence>
<reference evidence="4" key="1">
    <citation type="submission" date="2016-06" db="UniProtKB">
        <authorList>
            <consortium name="WormBaseParasite"/>
        </authorList>
    </citation>
    <scope>IDENTIFICATION</scope>
</reference>
<dbReference type="WBParaSite" id="TCNE_0000631201-mRNA-1">
    <property type="protein sequence ID" value="TCNE_0000631201-mRNA-1"/>
    <property type="gene ID" value="TCNE_0000631201"/>
</dbReference>
<dbReference type="InterPro" id="IPR056601">
    <property type="entry name" value="Galaxin_dom"/>
</dbReference>
<name>A0A183UCU2_TOXCA</name>
<reference evidence="2 3" key="2">
    <citation type="submission" date="2018-11" db="EMBL/GenBank/DDBJ databases">
        <authorList>
            <consortium name="Pathogen Informatics"/>
        </authorList>
    </citation>
    <scope>NUCLEOTIDE SEQUENCE [LARGE SCALE GENOMIC DNA]</scope>
</reference>
<protein>
    <submittedName>
        <fullName evidence="4">CC domain-containing protein</fullName>
    </submittedName>
</protein>
<dbReference type="AlphaFoldDB" id="A0A183UCU2"/>